<evidence type="ECO:0000313" key="2">
    <source>
        <dbReference type="Proteomes" id="UP000052230"/>
    </source>
</evidence>
<dbReference type="AlphaFoldDB" id="A0A0U5BVQ7"/>
<accession>A0A0U5BVQ7</accession>
<protein>
    <submittedName>
        <fullName evidence="1">Uncharacterized protein</fullName>
    </submittedName>
</protein>
<dbReference type="EMBL" id="CCXZ01000159">
    <property type="protein sequence ID" value="CEG17553.1"/>
    <property type="molecule type" value="Genomic_DNA"/>
</dbReference>
<gene>
    <name evidence="1" type="ORF">XAC3562_630016</name>
</gene>
<sequence>MLRKRVSRIDITPTSLFRMSTEALTTVESGPLLSKKAVVVPTTHPCRRSMRVFLYPFRRASSADGPRRRHAVAGFGSTGRFTSIVH</sequence>
<keyword evidence="2" id="KW-1185">Reference proteome</keyword>
<reference evidence="1 2" key="1">
    <citation type="submission" date="2014-09" db="EMBL/GenBank/DDBJ databases">
        <authorList>
            <person name="Regsiter A."/>
        </authorList>
    </citation>
    <scope>NUCLEOTIDE SEQUENCE [LARGE SCALE GENOMIC DNA]</scope>
</reference>
<organism evidence="1 2">
    <name type="scientific">Xanthomonas citri pv. citri</name>
    <dbReference type="NCBI Taxonomy" id="611301"/>
    <lineage>
        <taxon>Bacteria</taxon>
        <taxon>Pseudomonadati</taxon>
        <taxon>Pseudomonadota</taxon>
        <taxon>Gammaproteobacteria</taxon>
        <taxon>Lysobacterales</taxon>
        <taxon>Lysobacteraceae</taxon>
        <taxon>Xanthomonas</taxon>
    </lineage>
</organism>
<evidence type="ECO:0000313" key="1">
    <source>
        <dbReference type="EMBL" id="CEG17553.1"/>
    </source>
</evidence>
<name>A0A0U5BVQ7_XANCI</name>
<comment type="caution">
    <text evidence="1">The sequence shown here is derived from an EMBL/GenBank/DDBJ whole genome shotgun (WGS) entry which is preliminary data.</text>
</comment>
<dbReference type="Proteomes" id="UP000052230">
    <property type="component" value="Unassembled WGS sequence"/>
</dbReference>
<proteinExistence type="predicted"/>